<organism evidence="2 3">
    <name type="scientific">Rhypophila decipiens</name>
    <dbReference type="NCBI Taxonomy" id="261697"/>
    <lineage>
        <taxon>Eukaryota</taxon>
        <taxon>Fungi</taxon>
        <taxon>Dikarya</taxon>
        <taxon>Ascomycota</taxon>
        <taxon>Pezizomycotina</taxon>
        <taxon>Sordariomycetes</taxon>
        <taxon>Sordariomycetidae</taxon>
        <taxon>Sordariales</taxon>
        <taxon>Naviculisporaceae</taxon>
        <taxon>Rhypophila</taxon>
    </lineage>
</organism>
<keyword evidence="3" id="KW-1185">Reference proteome</keyword>
<feature type="chain" id="PRO_5043002053" evidence="1">
    <location>
        <begin position="24"/>
        <end position="80"/>
    </location>
</feature>
<gene>
    <name evidence="2" type="ORF">QBC37DRAFT_446837</name>
</gene>
<name>A0AAN6Y823_9PEZI</name>
<evidence type="ECO:0000256" key="1">
    <source>
        <dbReference type="SAM" id="SignalP"/>
    </source>
</evidence>
<protein>
    <submittedName>
        <fullName evidence="2">Uncharacterized protein</fullName>
    </submittedName>
</protein>
<comment type="caution">
    <text evidence="2">The sequence shown here is derived from an EMBL/GenBank/DDBJ whole genome shotgun (WGS) entry which is preliminary data.</text>
</comment>
<reference evidence="2" key="2">
    <citation type="submission" date="2023-05" db="EMBL/GenBank/DDBJ databases">
        <authorList>
            <consortium name="Lawrence Berkeley National Laboratory"/>
            <person name="Steindorff A."/>
            <person name="Hensen N."/>
            <person name="Bonometti L."/>
            <person name="Westerberg I."/>
            <person name="Brannstrom I.O."/>
            <person name="Guillou S."/>
            <person name="Cros-Aarteil S."/>
            <person name="Calhoun S."/>
            <person name="Haridas S."/>
            <person name="Kuo A."/>
            <person name="Mondo S."/>
            <person name="Pangilinan J."/>
            <person name="Riley R."/>
            <person name="Labutti K."/>
            <person name="Andreopoulos B."/>
            <person name="Lipzen A."/>
            <person name="Chen C."/>
            <person name="Yanf M."/>
            <person name="Daum C."/>
            <person name="Ng V."/>
            <person name="Clum A."/>
            <person name="Ohm R."/>
            <person name="Martin F."/>
            <person name="Silar P."/>
            <person name="Natvig D."/>
            <person name="Lalanne C."/>
            <person name="Gautier V."/>
            <person name="Ament-Velasquez S.L."/>
            <person name="Kruys A."/>
            <person name="Hutchinson M.I."/>
            <person name="Powell A.J."/>
            <person name="Barry K."/>
            <person name="Miller A.N."/>
            <person name="Grigoriev I.V."/>
            <person name="Debuchy R."/>
            <person name="Gladieux P."/>
            <person name="Thoren M.H."/>
            <person name="Johannesson H."/>
        </authorList>
    </citation>
    <scope>NUCLEOTIDE SEQUENCE</scope>
    <source>
        <strain evidence="2">PSN293</strain>
    </source>
</reference>
<dbReference type="EMBL" id="MU858155">
    <property type="protein sequence ID" value="KAK4211167.1"/>
    <property type="molecule type" value="Genomic_DNA"/>
</dbReference>
<feature type="signal peptide" evidence="1">
    <location>
        <begin position="1"/>
        <end position="23"/>
    </location>
</feature>
<reference evidence="2" key="1">
    <citation type="journal article" date="2023" name="Mol. Phylogenet. Evol.">
        <title>Genome-scale phylogeny and comparative genomics of the fungal order Sordariales.</title>
        <authorList>
            <person name="Hensen N."/>
            <person name="Bonometti L."/>
            <person name="Westerberg I."/>
            <person name="Brannstrom I.O."/>
            <person name="Guillou S."/>
            <person name="Cros-Aarteil S."/>
            <person name="Calhoun S."/>
            <person name="Haridas S."/>
            <person name="Kuo A."/>
            <person name="Mondo S."/>
            <person name="Pangilinan J."/>
            <person name="Riley R."/>
            <person name="LaButti K."/>
            <person name="Andreopoulos B."/>
            <person name="Lipzen A."/>
            <person name="Chen C."/>
            <person name="Yan M."/>
            <person name="Daum C."/>
            <person name="Ng V."/>
            <person name="Clum A."/>
            <person name="Steindorff A."/>
            <person name="Ohm R.A."/>
            <person name="Martin F."/>
            <person name="Silar P."/>
            <person name="Natvig D.O."/>
            <person name="Lalanne C."/>
            <person name="Gautier V."/>
            <person name="Ament-Velasquez S.L."/>
            <person name="Kruys A."/>
            <person name="Hutchinson M.I."/>
            <person name="Powell A.J."/>
            <person name="Barry K."/>
            <person name="Miller A.N."/>
            <person name="Grigoriev I.V."/>
            <person name="Debuchy R."/>
            <person name="Gladieux P."/>
            <person name="Hiltunen Thoren M."/>
            <person name="Johannesson H."/>
        </authorList>
    </citation>
    <scope>NUCLEOTIDE SEQUENCE</scope>
    <source>
        <strain evidence="2">PSN293</strain>
    </source>
</reference>
<evidence type="ECO:0000313" key="3">
    <source>
        <dbReference type="Proteomes" id="UP001301769"/>
    </source>
</evidence>
<accession>A0AAN6Y823</accession>
<evidence type="ECO:0000313" key="2">
    <source>
        <dbReference type="EMBL" id="KAK4211167.1"/>
    </source>
</evidence>
<keyword evidence="1" id="KW-0732">Signal</keyword>
<dbReference type="Proteomes" id="UP001301769">
    <property type="component" value="Unassembled WGS sequence"/>
</dbReference>
<proteinExistence type="predicted"/>
<sequence>MRFTTTVFQLVAVLTAVVAPAMACYCVNNAGADNESTLKCCNEAGGKWKYPLCETFSMTRSQRIKFQNCCTRSGEKPICS</sequence>
<dbReference type="AlphaFoldDB" id="A0AAN6Y823"/>